<sequence>MPEAVDEVRGFNRFYTRVLGLLRPDLAGSTFGLTEARVLYELAHSNGVSASDLRAALDLDAGYLSRILGAFSTAGLIVRERSTDDGRRQTIRLTDDGRRAFAELDRLQAQAIDTLLTPLDQAQRQELVTSMRTIKRVLDAPGPRPRVIIRPPEPGDLGWVVERHGARYAAEYGWDATFEALVARVVADFAERRGTAREACWIAEVDDTRVGSVFCTAADEPDTAQLRLLLVEPQARGLGVGTRLVDECLRFAKRWGYTRITLWTNDVLVAARRIYERAGFRCDRREAHHSFGHDLVGEYWSRDLAGSVAAGLPPSPPRE</sequence>
<dbReference type="Pfam" id="PF00583">
    <property type="entry name" value="Acetyltransf_1"/>
    <property type="match status" value="1"/>
</dbReference>
<dbReference type="InterPro" id="IPR036388">
    <property type="entry name" value="WH-like_DNA-bd_sf"/>
</dbReference>
<dbReference type="InterPro" id="IPR000835">
    <property type="entry name" value="HTH_MarR-typ"/>
</dbReference>
<dbReference type="PROSITE" id="PS51186">
    <property type="entry name" value="GNAT"/>
    <property type="match status" value="1"/>
</dbReference>
<dbReference type="GO" id="GO:0003700">
    <property type="term" value="F:DNA-binding transcription factor activity"/>
    <property type="evidence" value="ECO:0007669"/>
    <property type="project" value="InterPro"/>
</dbReference>
<feature type="domain" description="HTH marR-type" evidence="2">
    <location>
        <begin position="1"/>
        <end position="139"/>
    </location>
</feature>
<dbReference type="PROSITE" id="PS50995">
    <property type="entry name" value="HTH_MARR_2"/>
    <property type="match status" value="1"/>
</dbReference>
<evidence type="ECO:0000313" key="4">
    <source>
        <dbReference type="EMBL" id="BBX02451.1"/>
    </source>
</evidence>
<dbReference type="SUPFAM" id="SSF46785">
    <property type="entry name" value="Winged helix' DNA-binding domain"/>
    <property type="match status" value="1"/>
</dbReference>
<evidence type="ECO:0000259" key="2">
    <source>
        <dbReference type="PROSITE" id="PS50995"/>
    </source>
</evidence>
<dbReference type="RefSeq" id="WP_083150889.1">
    <property type="nucleotide sequence ID" value="NZ_AP022560.1"/>
</dbReference>
<gene>
    <name evidence="4" type="ORF">MMOR_33870</name>
</gene>
<keyword evidence="5" id="KW-1185">Reference proteome</keyword>
<accession>A0AAD1HDQ2</accession>
<dbReference type="AlphaFoldDB" id="A0AAD1HDQ2"/>
<dbReference type="PANTHER" id="PTHR13947">
    <property type="entry name" value="GNAT FAMILY N-ACETYLTRANSFERASE"/>
    <property type="match status" value="1"/>
</dbReference>
<dbReference type="Gene3D" id="3.40.630.30">
    <property type="match status" value="1"/>
</dbReference>
<dbReference type="InterPro" id="IPR000182">
    <property type="entry name" value="GNAT_dom"/>
</dbReference>
<dbReference type="KEGG" id="mmor:MMOR_33870"/>
<dbReference type="GO" id="GO:0008080">
    <property type="term" value="F:N-acetyltransferase activity"/>
    <property type="evidence" value="ECO:0007669"/>
    <property type="project" value="InterPro"/>
</dbReference>
<organism evidence="4 5">
    <name type="scientific">Mycolicibacterium moriokaense</name>
    <dbReference type="NCBI Taxonomy" id="39691"/>
    <lineage>
        <taxon>Bacteria</taxon>
        <taxon>Bacillati</taxon>
        <taxon>Actinomycetota</taxon>
        <taxon>Actinomycetes</taxon>
        <taxon>Mycobacteriales</taxon>
        <taxon>Mycobacteriaceae</taxon>
        <taxon>Mycolicibacterium</taxon>
    </lineage>
</organism>
<dbReference type="Pfam" id="PF12802">
    <property type="entry name" value="MarR_2"/>
    <property type="match status" value="1"/>
</dbReference>
<dbReference type="SUPFAM" id="SSF55729">
    <property type="entry name" value="Acyl-CoA N-acyltransferases (Nat)"/>
    <property type="match status" value="1"/>
</dbReference>
<dbReference type="InterPro" id="IPR036390">
    <property type="entry name" value="WH_DNA-bd_sf"/>
</dbReference>
<evidence type="ECO:0000256" key="1">
    <source>
        <dbReference type="ARBA" id="ARBA00022679"/>
    </source>
</evidence>
<protein>
    <submittedName>
        <fullName evidence="4">GNAT family N-acetyltransferase</fullName>
    </submittedName>
</protein>
<name>A0AAD1HDQ2_9MYCO</name>
<feature type="domain" description="N-acetyltransferase" evidence="3">
    <location>
        <begin position="147"/>
        <end position="305"/>
    </location>
</feature>
<proteinExistence type="predicted"/>
<dbReference type="EMBL" id="AP022560">
    <property type="protein sequence ID" value="BBX02451.1"/>
    <property type="molecule type" value="Genomic_DNA"/>
</dbReference>
<dbReference type="InterPro" id="IPR050769">
    <property type="entry name" value="NAT_camello-type"/>
</dbReference>
<dbReference type="PANTHER" id="PTHR13947:SF37">
    <property type="entry name" value="LD18367P"/>
    <property type="match status" value="1"/>
</dbReference>
<dbReference type="InterPro" id="IPR016181">
    <property type="entry name" value="Acyl_CoA_acyltransferase"/>
</dbReference>
<dbReference type="Gene3D" id="1.10.10.10">
    <property type="entry name" value="Winged helix-like DNA-binding domain superfamily/Winged helix DNA-binding domain"/>
    <property type="match status" value="1"/>
</dbReference>
<dbReference type="Proteomes" id="UP000466681">
    <property type="component" value="Chromosome"/>
</dbReference>
<keyword evidence="1" id="KW-0808">Transferase</keyword>
<evidence type="ECO:0000259" key="3">
    <source>
        <dbReference type="PROSITE" id="PS51186"/>
    </source>
</evidence>
<dbReference type="SMART" id="SM00347">
    <property type="entry name" value="HTH_MARR"/>
    <property type="match status" value="1"/>
</dbReference>
<evidence type="ECO:0000313" key="5">
    <source>
        <dbReference type="Proteomes" id="UP000466681"/>
    </source>
</evidence>
<dbReference type="CDD" id="cd04301">
    <property type="entry name" value="NAT_SF"/>
    <property type="match status" value="1"/>
</dbReference>
<reference evidence="4 5" key="1">
    <citation type="journal article" date="2019" name="Emerg. Microbes Infect.">
        <title>Comprehensive subspecies identification of 175 nontuberculous mycobacteria species based on 7547 genomic profiles.</title>
        <authorList>
            <person name="Matsumoto Y."/>
            <person name="Kinjo T."/>
            <person name="Motooka D."/>
            <person name="Nabeya D."/>
            <person name="Jung N."/>
            <person name="Uechi K."/>
            <person name="Horii T."/>
            <person name="Iida T."/>
            <person name="Fujita J."/>
            <person name="Nakamura S."/>
        </authorList>
    </citation>
    <scope>NUCLEOTIDE SEQUENCE [LARGE SCALE GENOMIC DNA]</scope>
    <source>
        <strain evidence="4 5">JCM 6375</strain>
    </source>
</reference>